<keyword evidence="2" id="KW-1133">Transmembrane helix</keyword>
<evidence type="ECO:0000313" key="4">
    <source>
        <dbReference type="Proteomes" id="UP000319828"/>
    </source>
</evidence>
<comment type="caution">
    <text evidence="3">The sequence shown here is derived from an EMBL/GenBank/DDBJ whole genome shotgun (WGS) entry which is preliminary data.</text>
</comment>
<organism evidence="3 4">
    <name type="scientific">Vibrio algivorus</name>
    <dbReference type="NCBI Taxonomy" id="1667024"/>
    <lineage>
        <taxon>Bacteria</taxon>
        <taxon>Pseudomonadati</taxon>
        <taxon>Pseudomonadota</taxon>
        <taxon>Gammaproteobacteria</taxon>
        <taxon>Vibrionales</taxon>
        <taxon>Vibrionaceae</taxon>
        <taxon>Vibrio</taxon>
    </lineage>
</organism>
<evidence type="ECO:0000313" key="3">
    <source>
        <dbReference type="EMBL" id="TVO37558.1"/>
    </source>
</evidence>
<keyword evidence="1" id="KW-0175">Coiled coil</keyword>
<name>A0A557PA78_9VIBR</name>
<dbReference type="Proteomes" id="UP000319828">
    <property type="component" value="Unassembled WGS sequence"/>
</dbReference>
<dbReference type="RefSeq" id="WP_144387800.1">
    <property type="nucleotide sequence ID" value="NZ_VMKJ01000009.1"/>
</dbReference>
<dbReference type="AlphaFoldDB" id="A0A557PA78"/>
<sequence length="750" mass="87084">MLTFSSALQAKVYLSPILNEAHKFLSVTPEQSLDITKRYISTRKLVSTKNQDYTLSREGSEKTIRTPSTTIEALQIMASAYYALGSENLAFITLKEAEAIAIKYQVTQPLLTTKLEYAKLLWQWTKDLERVQQNVDQLKAQVKKETTNKHWQQETLYQLNMLEAEMNSYLDHDVKAEAAFQQARNYLTSARSVPLTIDYHLRLGQHYLSKNQYDQSLTELLTAYWSAIEESDSGELARTNLLLAQLFYTRQVFDKALEHAIEAADFYDAYPHSVPLSNTVKLMADIFFKQGKYNLALVNYLNLLDNETNQRDIKQVIQLRIDISNTYLKLFDLTHSENYLIEAETLVEQSSNSELKTKALLLRGALSLSKKEIKVAISSSENALDIAEKMQDKHLQMFAYQVLSEAYQQDKNYQQALIMQQQYQRLWQNQQDQFNAINEDVFRQQKDIIEKTLHYAGLEDDLIYLDTQYVKYQRATIILGIVAFMLLCLVIRRGYLNQKIRDEVETQTIDLYTHPRSGLQNLKLLNAKLPKSLERSNAVFEQWRLGELINEPLSDRLNFVMFDFPFLRNVYLKQGYQVGLNVEKQFGDYMKKLIIKPARLYHFSDGLFLYIEPKGEAQNTPDYFCEKIQNWINQFEPNQNIDRHFRMGMAEYPFLPRAYTAINDKELIDILFMAIYLARKIKKCYSTQEPSNWVHLTAIENAPAASFAGKDIRHACEQAVEQGLIKIHTSSGHDEIAKAILRNDESNQKR</sequence>
<feature type="transmembrane region" description="Helical" evidence="2">
    <location>
        <begin position="472"/>
        <end position="491"/>
    </location>
</feature>
<feature type="coiled-coil region" evidence="1">
    <location>
        <begin position="121"/>
        <end position="148"/>
    </location>
</feature>
<proteinExistence type="predicted"/>
<gene>
    <name evidence="3" type="ORF">FOF44_06295</name>
</gene>
<dbReference type="SUPFAM" id="SSF48452">
    <property type="entry name" value="TPR-like"/>
    <property type="match status" value="1"/>
</dbReference>
<evidence type="ECO:0000256" key="1">
    <source>
        <dbReference type="SAM" id="Coils"/>
    </source>
</evidence>
<dbReference type="Gene3D" id="1.25.40.10">
    <property type="entry name" value="Tetratricopeptide repeat domain"/>
    <property type="match status" value="2"/>
</dbReference>
<keyword evidence="2" id="KW-0472">Membrane</keyword>
<dbReference type="EMBL" id="VMKJ01000009">
    <property type="protein sequence ID" value="TVO37558.1"/>
    <property type="molecule type" value="Genomic_DNA"/>
</dbReference>
<keyword evidence="2" id="KW-0812">Transmembrane</keyword>
<reference evidence="3 4" key="1">
    <citation type="submission" date="2019-07" db="EMBL/GenBank/DDBJ databases">
        <title>The draft genome sequence of Vibrio algivorus M1486.</title>
        <authorList>
            <person name="Meng X."/>
        </authorList>
    </citation>
    <scope>NUCLEOTIDE SEQUENCE [LARGE SCALE GENOMIC DNA]</scope>
    <source>
        <strain evidence="3 4">M1486</strain>
    </source>
</reference>
<dbReference type="InterPro" id="IPR011990">
    <property type="entry name" value="TPR-like_helical_dom_sf"/>
</dbReference>
<evidence type="ECO:0000256" key="2">
    <source>
        <dbReference type="SAM" id="Phobius"/>
    </source>
</evidence>
<protein>
    <submittedName>
        <fullName evidence="3">Tetratricopeptide repeat protein</fullName>
    </submittedName>
</protein>
<dbReference type="OrthoDB" id="5900357at2"/>
<accession>A0A557PA78</accession>